<evidence type="ECO:0000313" key="6">
    <source>
        <dbReference type="EMBL" id="CAG9831448.1"/>
    </source>
</evidence>
<evidence type="ECO:0000256" key="3">
    <source>
        <dbReference type="ARBA" id="ARBA00023274"/>
    </source>
</evidence>
<dbReference type="Gene3D" id="1.10.287.3980">
    <property type="match status" value="1"/>
</dbReference>
<dbReference type="PANTHER" id="PTHR14503:SF4">
    <property type="entry name" value="LARGE RIBOSOMAL SUBUNIT PROTEIN BL34M"/>
    <property type="match status" value="1"/>
</dbReference>
<evidence type="ECO:0000256" key="4">
    <source>
        <dbReference type="ARBA" id="ARBA00035274"/>
    </source>
</evidence>
<keyword evidence="2" id="KW-0689">Ribosomal protein</keyword>
<gene>
    <name evidence="6" type="ORF">DIABBA_LOCUS5034</name>
</gene>
<evidence type="ECO:0000256" key="2">
    <source>
        <dbReference type="ARBA" id="ARBA00022980"/>
    </source>
</evidence>
<dbReference type="GO" id="GO:0006412">
    <property type="term" value="P:translation"/>
    <property type="evidence" value="ECO:0007669"/>
    <property type="project" value="InterPro"/>
</dbReference>
<keyword evidence="3" id="KW-0687">Ribonucleoprotein</keyword>
<reference evidence="6" key="1">
    <citation type="submission" date="2022-01" db="EMBL/GenBank/DDBJ databases">
        <authorList>
            <person name="King R."/>
        </authorList>
    </citation>
    <scope>NUCLEOTIDE SEQUENCE</scope>
</reference>
<organism evidence="6 7">
    <name type="scientific">Diabrotica balteata</name>
    <name type="common">Banded cucumber beetle</name>
    <dbReference type="NCBI Taxonomy" id="107213"/>
    <lineage>
        <taxon>Eukaryota</taxon>
        <taxon>Metazoa</taxon>
        <taxon>Ecdysozoa</taxon>
        <taxon>Arthropoda</taxon>
        <taxon>Hexapoda</taxon>
        <taxon>Insecta</taxon>
        <taxon>Pterygota</taxon>
        <taxon>Neoptera</taxon>
        <taxon>Endopterygota</taxon>
        <taxon>Coleoptera</taxon>
        <taxon>Polyphaga</taxon>
        <taxon>Cucujiformia</taxon>
        <taxon>Chrysomeloidea</taxon>
        <taxon>Chrysomelidae</taxon>
        <taxon>Galerucinae</taxon>
        <taxon>Diabroticina</taxon>
        <taxon>Diabroticites</taxon>
        <taxon>Diabrotica</taxon>
    </lineage>
</organism>
<dbReference type="FunFam" id="1.10.287.3980:FF:000001">
    <property type="entry name" value="Mitochondrial ribosomal protein L34"/>
    <property type="match status" value="1"/>
</dbReference>
<dbReference type="NCBIfam" id="TIGR01030">
    <property type="entry name" value="rpmH_bact"/>
    <property type="match status" value="1"/>
</dbReference>
<dbReference type="PANTHER" id="PTHR14503">
    <property type="entry name" value="MITOCHONDRIAL RIBOSOMAL PROTEIN 34 FAMILY MEMBER"/>
    <property type="match status" value="1"/>
</dbReference>
<evidence type="ECO:0000313" key="7">
    <source>
        <dbReference type="Proteomes" id="UP001153709"/>
    </source>
</evidence>
<accession>A0A9N9SZK1</accession>
<protein>
    <recommendedName>
        <fullName evidence="4">Large ribosomal subunit protein bL34m</fullName>
    </recommendedName>
    <alternativeName>
        <fullName evidence="5">39S ribosomal protein L34, mitochondrial</fullName>
    </alternativeName>
</protein>
<dbReference type="EMBL" id="OU898278">
    <property type="protein sequence ID" value="CAG9831448.1"/>
    <property type="molecule type" value="Genomic_DNA"/>
</dbReference>
<comment type="similarity">
    <text evidence="1">Belongs to the bacterial ribosomal protein bL34 family.</text>
</comment>
<dbReference type="AlphaFoldDB" id="A0A9N9SZK1"/>
<keyword evidence="7" id="KW-1185">Reference proteome</keyword>
<dbReference type="OrthoDB" id="431691at2759"/>
<dbReference type="GO" id="GO:0005762">
    <property type="term" value="C:mitochondrial large ribosomal subunit"/>
    <property type="evidence" value="ECO:0007669"/>
    <property type="project" value="TreeGrafter"/>
</dbReference>
<sequence>MSIAGLTRIIPNFLNRCTSQFLKPISPIQATVIENAADVKPGGLFSIITRSIIRIHFPRPSERKRIKRHGWNARMKTASGRRVLMNRILKGRFVYSH</sequence>
<proteinExistence type="inferred from homology"/>
<dbReference type="Proteomes" id="UP001153709">
    <property type="component" value="Chromosome 3"/>
</dbReference>
<evidence type="ECO:0000256" key="1">
    <source>
        <dbReference type="ARBA" id="ARBA00010111"/>
    </source>
</evidence>
<dbReference type="Pfam" id="PF00468">
    <property type="entry name" value="Ribosomal_L34"/>
    <property type="match status" value="1"/>
</dbReference>
<dbReference type="InterPro" id="IPR000271">
    <property type="entry name" value="Ribosomal_bL34"/>
</dbReference>
<dbReference type="GO" id="GO:0003735">
    <property type="term" value="F:structural constituent of ribosome"/>
    <property type="evidence" value="ECO:0007669"/>
    <property type="project" value="InterPro"/>
</dbReference>
<name>A0A9N9SZK1_DIABA</name>
<evidence type="ECO:0000256" key="5">
    <source>
        <dbReference type="ARBA" id="ARBA00035434"/>
    </source>
</evidence>